<dbReference type="InterPro" id="IPR045220">
    <property type="entry name" value="FRHB/FDHB/HCAR-like"/>
</dbReference>
<evidence type="ECO:0000259" key="1">
    <source>
        <dbReference type="Pfam" id="PF04422"/>
    </source>
</evidence>
<dbReference type="PANTHER" id="PTHR31332">
    <property type="entry name" value="7-HYDROXYMETHYL CHLOROPHYLL A REDUCTASE, CHLOROPLASTIC"/>
    <property type="match status" value="1"/>
</dbReference>
<name>A0A1Y5HXN6_OSTTA</name>
<feature type="non-terminal residue" evidence="2">
    <location>
        <position position="139"/>
    </location>
</feature>
<gene>
    <name evidence="2" type="ORF">BE221DRAFT_46037</name>
</gene>
<dbReference type="InterPro" id="IPR007516">
    <property type="entry name" value="Co_F420_Hydgase/DH_bsu_N"/>
</dbReference>
<dbReference type="GO" id="GO:0052592">
    <property type="term" value="F:oxidoreductase activity, acting on CH or CH2 groups, with an iron-sulfur protein as acceptor"/>
    <property type="evidence" value="ECO:0007669"/>
    <property type="project" value="TreeGrafter"/>
</dbReference>
<evidence type="ECO:0000313" key="2">
    <source>
        <dbReference type="EMBL" id="OUS42036.1"/>
    </source>
</evidence>
<protein>
    <recommendedName>
        <fullName evidence="1">Coenzyme F420 hydrogenase/dehydrogenase beta subunit N-terminal domain-containing protein</fullName>
    </recommendedName>
</protein>
<sequence length="139" mass="15480">MNEIHVEVAERRAVGLTRCLSRCYRIRDAHASDRKGPAYPTREHCSECGLCETEHVTRVRDACEFLGEGSVVHGRARKVSPDDEDRLGVVDGTFYAVTKQSVDGSQWTGLVTSVAKRMLESRMFEGVICVTSDPDGHRI</sequence>
<dbReference type="Pfam" id="PF04422">
    <property type="entry name" value="FrhB_FdhB_N"/>
    <property type="match status" value="1"/>
</dbReference>
<organism evidence="2">
    <name type="scientific">Ostreococcus tauri</name>
    <name type="common">Marine green alga</name>
    <dbReference type="NCBI Taxonomy" id="70448"/>
    <lineage>
        <taxon>Eukaryota</taxon>
        <taxon>Viridiplantae</taxon>
        <taxon>Chlorophyta</taxon>
        <taxon>Mamiellophyceae</taxon>
        <taxon>Mamiellales</taxon>
        <taxon>Bathycoccaceae</taxon>
        <taxon>Ostreococcus</taxon>
    </lineage>
</organism>
<dbReference type="EMBL" id="KZ155839">
    <property type="protein sequence ID" value="OUS42036.1"/>
    <property type="molecule type" value="Genomic_DNA"/>
</dbReference>
<proteinExistence type="predicted"/>
<dbReference type="PANTHER" id="PTHR31332:SF0">
    <property type="entry name" value="7-HYDROXYMETHYL CHLOROPHYLL A REDUCTASE, CHLOROPLASTIC"/>
    <property type="match status" value="1"/>
</dbReference>
<dbReference type="Proteomes" id="UP000195557">
    <property type="component" value="Unassembled WGS sequence"/>
</dbReference>
<accession>A0A1Y5HXN6</accession>
<reference evidence="2" key="1">
    <citation type="submission" date="2017-04" db="EMBL/GenBank/DDBJ databases">
        <title>Population genomics of picophytoplankton unveils novel chromosome hypervariability.</title>
        <authorList>
            <consortium name="DOE Joint Genome Institute"/>
            <person name="Blanc-Mathieu R."/>
            <person name="Krasovec M."/>
            <person name="Hebrard M."/>
            <person name="Yau S."/>
            <person name="Desgranges E."/>
            <person name="Martin J."/>
            <person name="Schackwitz W."/>
            <person name="Kuo A."/>
            <person name="Salin G."/>
            <person name="Donnadieu C."/>
            <person name="Desdevises Y."/>
            <person name="Sanchez-Ferandin S."/>
            <person name="Moreau H."/>
            <person name="Rivals E."/>
            <person name="Grigoriev I.V."/>
            <person name="Grimsley N."/>
            <person name="Eyre-Walker A."/>
            <person name="Piganeau G."/>
        </authorList>
    </citation>
    <scope>NUCLEOTIDE SEQUENCE [LARGE SCALE GENOMIC DNA]</scope>
    <source>
        <strain evidence="2">RCC 1115</strain>
    </source>
</reference>
<feature type="domain" description="Coenzyme F420 hydrogenase/dehydrogenase beta subunit N-terminal" evidence="1">
    <location>
        <begin position="94"/>
        <end position="135"/>
    </location>
</feature>
<dbReference type="AlphaFoldDB" id="A0A1Y5HXN6"/>